<comment type="caution">
    <text evidence="2">The sequence shown here is derived from an EMBL/GenBank/DDBJ whole genome shotgun (WGS) entry which is preliminary data.</text>
</comment>
<protein>
    <submittedName>
        <fullName evidence="2">Uncharacterized protein</fullName>
    </submittedName>
</protein>
<dbReference type="Proteomes" id="UP001159405">
    <property type="component" value="Unassembled WGS sequence"/>
</dbReference>
<reference evidence="2 3" key="1">
    <citation type="submission" date="2022-05" db="EMBL/GenBank/DDBJ databases">
        <authorList>
            <consortium name="Genoscope - CEA"/>
            <person name="William W."/>
        </authorList>
    </citation>
    <scope>NUCLEOTIDE SEQUENCE [LARGE SCALE GENOMIC DNA]</scope>
</reference>
<evidence type="ECO:0000313" key="2">
    <source>
        <dbReference type="EMBL" id="CAH3172818.1"/>
    </source>
</evidence>
<accession>A0ABN8R0H4</accession>
<organism evidence="2 3">
    <name type="scientific">Porites lobata</name>
    <dbReference type="NCBI Taxonomy" id="104759"/>
    <lineage>
        <taxon>Eukaryota</taxon>
        <taxon>Metazoa</taxon>
        <taxon>Cnidaria</taxon>
        <taxon>Anthozoa</taxon>
        <taxon>Hexacorallia</taxon>
        <taxon>Scleractinia</taxon>
        <taxon>Fungiina</taxon>
        <taxon>Poritidae</taxon>
        <taxon>Porites</taxon>
    </lineage>
</organism>
<dbReference type="EMBL" id="CALNXK010000176">
    <property type="protein sequence ID" value="CAH3172818.1"/>
    <property type="molecule type" value="Genomic_DNA"/>
</dbReference>
<sequence length="165" mass="19183">MDPNNPAVAGKYFSEDYVFTGSDLRILENNLKMVQNIKTSIQKQEEDAKKHLCTHFSKAGKLLPGHKHPKTFDEKLIGKLIKVKEWVIEIEESLKEKLEKTSNMFQYAPHLNAKTKKHSQKENQRKAKRRKVSRKAANVQKVREQLSTEAVNLISEYVDNFPRKH</sequence>
<proteinExistence type="predicted"/>
<gene>
    <name evidence="2" type="ORF">PLOB_00013247</name>
</gene>
<keyword evidence="3" id="KW-1185">Reference proteome</keyword>
<evidence type="ECO:0000313" key="3">
    <source>
        <dbReference type="Proteomes" id="UP001159405"/>
    </source>
</evidence>
<name>A0ABN8R0H4_9CNID</name>
<evidence type="ECO:0000256" key="1">
    <source>
        <dbReference type="SAM" id="MobiDB-lite"/>
    </source>
</evidence>
<feature type="region of interest" description="Disordered" evidence="1">
    <location>
        <begin position="112"/>
        <end position="141"/>
    </location>
</feature>